<reference evidence="1 2" key="1">
    <citation type="submission" date="2016-03" db="EMBL/GenBank/DDBJ databases">
        <title>Comparative genomics of Pseudogymnoascus destructans, the fungus causing white-nose syndrome of bats.</title>
        <authorList>
            <person name="Palmer J.M."/>
            <person name="Drees K.P."/>
            <person name="Foster J.T."/>
            <person name="Lindner D.L."/>
        </authorList>
    </citation>
    <scope>NUCLEOTIDE SEQUENCE [LARGE SCALE GENOMIC DNA]</scope>
    <source>
        <strain evidence="1 2">UAMH 10579</strain>
    </source>
</reference>
<dbReference type="AlphaFoldDB" id="A0A1B8GQ89"/>
<dbReference type="EMBL" id="KV460219">
    <property type="protein sequence ID" value="OBT97970.1"/>
    <property type="molecule type" value="Genomic_DNA"/>
</dbReference>
<organism evidence="1 2">
    <name type="scientific">Pseudogymnoascus verrucosus</name>
    <dbReference type="NCBI Taxonomy" id="342668"/>
    <lineage>
        <taxon>Eukaryota</taxon>
        <taxon>Fungi</taxon>
        <taxon>Dikarya</taxon>
        <taxon>Ascomycota</taxon>
        <taxon>Pezizomycotina</taxon>
        <taxon>Leotiomycetes</taxon>
        <taxon>Thelebolales</taxon>
        <taxon>Thelebolaceae</taxon>
        <taxon>Pseudogymnoascus</taxon>
    </lineage>
</organism>
<sequence length="300" mass="34612">MASHSATAASEHITLPFDLRTHPRALYKPENTKLLENLFPGTYELSTDGMFIYFLQTEMPPKPWPKSVAGLTPYFALRMSRQYTPCLIGFQVPMRNRAIAESVVEGRDMADWELLFIIIRNYFRQVEISITEVMYWSNSVVVILQHRDINIRKLPWKVSNIGVFYRYEDEMDRPSTPQSRCETDTRLENQVLLQRLTPAKGRRTGEFLFLVASDTDLIEGSFKVTSFQRVEEQWVFTIWLYMGQDSSDTVSPVYGTAIWTSDGDVLGFVRYAPTVGLMKDWCAGIAADEFIDREGLLHNY</sequence>
<gene>
    <name evidence="1" type="ORF">VE01_03884</name>
</gene>
<dbReference type="GeneID" id="28837270"/>
<proteinExistence type="predicted"/>
<dbReference type="STRING" id="342668.A0A1B8GQ89"/>
<reference evidence="2" key="2">
    <citation type="journal article" date="2018" name="Nat. Commun.">
        <title>Extreme sensitivity to ultraviolet light in the fungal pathogen causing white-nose syndrome of bats.</title>
        <authorList>
            <person name="Palmer J.M."/>
            <person name="Drees K.P."/>
            <person name="Foster J.T."/>
            <person name="Lindner D.L."/>
        </authorList>
    </citation>
    <scope>NUCLEOTIDE SEQUENCE [LARGE SCALE GENOMIC DNA]</scope>
    <source>
        <strain evidence="2">UAMH 10579</strain>
    </source>
</reference>
<keyword evidence="2" id="KW-1185">Reference proteome</keyword>
<evidence type="ECO:0000313" key="2">
    <source>
        <dbReference type="Proteomes" id="UP000091956"/>
    </source>
</evidence>
<evidence type="ECO:0000313" key="1">
    <source>
        <dbReference type="EMBL" id="OBT97970.1"/>
    </source>
</evidence>
<protein>
    <submittedName>
        <fullName evidence="1">Uncharacterized protein</fullName>
    </submittedName>
</protein>
<dbReference type="Proteomes" id="UP000091956">
    <property type="component" value="Unassembled WGS sequence"/>
</dbReference>
<dbReference type="OrthoDB" id="3435749at2759"/>
<dbReference type="RefSeq" id="XP_018131703.1">
    <property type="nucleotide sequence ID" value="XM_018273365.1"/>
</dbReference>
<accession>A0A1B8GQ89</accession>
<name>A0A1B8GQ89_9PEZI</name>